<evidence type="ECO:0000256" key="2">
    <source>
        <dbReference type="ARBA" id="ARBA00022801"/>
    </source>
</evidence>
<keyword evidence="3" id="KW-0326">Glycosidase</keyword>
<sequence length="969" mass="103589">MLETRWGRRFFLTFGILFALSTSILPGVSAATINTGTAPDGPGNGATWAPSNKTFLGRAENPASTADDVWFTGANGVITEMFYPWVDTPDYKDLQFIVGDAGNTWDQTERSNSTHSVTLVNNNALAWNVTNTGTNGDWQIKKTIYTDPNSPVVIQQVTFTALKGTLGDYLLYVYANPAQYGNGNNDTGQTVDYNGQDMLVTTGEDTGGNASNASALAVGNGLGWLTQNNTLMLSNGFVGVNDGLTNLLGGSTPSYTMTDAYDLAQNGNVANMGEFNLNPVANQTSVTFDVVVGFGATAAAAESNAANELTNLASNPGATENSYISQWNNYESSLNQYGGIGGEQYNMATMVLKAAQDPSTGAIVAGIGTPWGNTNGPGDEGYHLAWARDLYNSASAMILDGDLADADAALWFLFNDQQESDGHFPQNSFVNGIPFWTGVEMDQTAYPIILAWKLRNYDPSTVNATTYADHILPAAKYLVANGPYTPLERWEENAGYSPSTMAAEVAGLYLASKIAALNGDTTNAALFQHTADYWAALIPDWTYTTNGPFGNGQYFIRIAPGANPNNGASVTIANGGGTYNENAIVDNGYLQLAILGIKSAQSPYITSSLAVTANPNAGESAGSLEETFPNGSISFFRYNHDGYGSTSTGANFDGTGGIGGLWPILTAEYAQDQFLLGHSVSSYITDMQSFANGSYMIPEQVWQNNPPSGYTAGTPANSMNPLDWSMAQYISLVAAQANFNAGNSQLPGMPMTVYDHFVANAYQPHSGYTVDLNSNQLVQGDALTIFYNPANDGSPLQGSNPIYLHWGYNNWVNPMNQQMIQRPDGFWETTISVPTTATSLNFAFTNSGETTWDNNGGGNWNYTINSGSHTPVASPIDTWPNPLVGGQPATIYYDGSLSTSSATTSITLHWGYNNWNGVTNTPMTNLGNGYWAANIIVPSGSQLNAAFYNQAGTWDNNNGNNYNPWISQP</sequence>
<dbReference type="InterPro" id="IPR008928">
    <property type="entry name" value="6-hairpin_glycosidase_sf"/>
</dbReference>
<dbReference type="PANTHER" id="PTHR31616">
    <property type="entry name" value="TREHALASE"/>
    <property type="match status" value="1"/>
</dbReference>
<comment type="caution">
    <text evidence="5">The sequence shown here is derived from an EMBL/GenBank/DDBJ whole genome shotgun (WGS) entry which is preliminary data.</text>
</comment>
<dbReference type="PANTHER" id="PTHR31616:SF0">
    <property type="entry name" value="GLUCAN 1,4-ALPHA-GLUCOSIDASE"/>
    <property type="match status" value="1"/>
</dbReference>
<dbReference type="OrthoDB" id="9798386at2"/>
<dbReference type="Gene3D" id="2.60.40.10">
    <property type="entry name" value="Immunoglobulins"/>
    <property type="match status" value="2"/>
</dbReference>
<keyword evidence="6" id="KW-1185">Reference proteome</keyword>
<dbReference type="Pfam" id="PF16760">
    <property type="entry name" value="CBM53"/>
    <property type="match status" value="2"/>
</dbReference>
<evidence type="ECO:0000256" key="1">
    <source>
        <dbReference type="ARBA" id="ARBA00006188"/>
    </source>
</evidence>
<dbReference type="Gene3D" id="2.70.98.10">
    <property type="match status" value="1"/>
</dbReference>
<dbReference type="InterPro" id="IPR012341">
    <property type="entry name" value="6hp_glycosidase-like_sf"/>
</dbReference>
<dbReference type="Gene3D" id="1.50.10.10">
    <property type="match status" value="1"/>
</dbReference>
<dbReference type="GO" id="GO:0016757">
    <property type="term" value="F:glycosyltransferase activity"/>
    <property type="evidence" value="ECO:0007669"/>
    <property type="project" value="UniProtKB-ARBA"/>
</dbReference>
<dbReference type="GO" id="GO:2001070">
    <property type="term" value="F:starch binding"/>
    <property type="evidence" value="ECO:0007669"/>
    <property type="project" value="InterPro"/>
</dbReference>
<dbReference type="RefSeq" id="WP_109431112.1">
    <property type="nucleotide sequence ID" value="NZ_MPDK01000018.1"/>
</dbReference>
<dbReference type="InterPro" id="IPR011613">
    <property type="entry name" value="GH15-like"/>
</dbReference>
<dbReference type="Proteomes" id="UP000245380">
    <property type="component" value="Unassembled WGS sequence"/>
</dbReference>
<protein>
    <recommendedName>
        <fullName evidence="4">Carbohydrate binding module family 25 domain-containing protein</fullName>
    </recommendedName>
</protein>
<dbReference type="InterPro" id="IPR014718">
    <property type="entry name" value="GH-type_carb-bd"/>
</dbReference>
<evidence type="ECO:0000256" key="3">
    <source>
        <dbReference type="ARBA" id="ARBA00023295"/>
    </source>
</evidence>
<dbReference type="InterPro" id="IPR011013">
    <property type="entry name" value="Gal_mutarotase_sf_dom"/>
</dbReference>
<organism evidence="5 6">
    <name type="scientific">Sulfoacidibacillus thermotolerans</name>
    <name type="common">Acidibacillus sulfuroxidans</name>
    <dbReference type="NCBI Taxonomy" id="1765684"/>
    <lineage>
        <taxon>Bacteria</taxon>
        <taxon>Bacillati</taxon>
        <taxon>Bacillota</taxon>
        <taxon>Bacilli</taxon>
        <taxon>Bacillales</taxon>
        <taxon>Alicyclobacillaceae</taxon>
        <taxon>Sulfoacidibacillus</taxon>
    </lineage>
</organism>
<comment type="similarity">
    <text evidence="1">Belongs to the glycosyl hydrolase 15 family.</text>
</comment>
<dbReference type="PROSITE" id="PS00820">
    <property type="entry name" value="GLUCOAMYLASE"/>
    <property type="match status" value="1"/>
</dbReference>
<keyword evidence="2" id="KW-0378">Hydrolase</keyword>
<dbReference type="InterPro" id="IPR046966">
    <property type="entry name" value="Glucoamylase_active_site"/>
</dbReference>
<name>A0A2U3D791_SULT2</name>
<gene>
    <name evidence="5" type="ORF">BM613_10325</name>
</gene>
<dbReference type="AlphaFoldDB" id="A0A2U3D791"/>
<dbReference type="InterPro" id="IPR005085">
    <property type="entry name" value="CBM25"/>
</dbReference>
<evidence type="ECO:0000313" key="5">
    <source>
        <dbReference type="EMBL" id="PWI57141.1"/>
    </source>
</evidence>
<dbReference type="Pfam" id="PF09137">
    <property type="entry name" value="Glucodextran_N"/>
    <property type="match status" value="1"/>
</dbReference>
<proteinExistence type="inferred from homology"/>
<dbReference type="EMBL" id="MPDK01000018">
    <property type="protein sequence ID" value="PWI57141.1"/>
    <property type="molecule type" value="Genomic_DNA"/>
</dbReference>
<dbReference type="InterPro" id="IPR015220">
    <property type="entry name" value="Glucodextranase_N"/>
</dbReference>
<dbReference type="Pfam" id="PF00723">
    <property type="entry name" value="Glyco_hydro_15"/>
    <property type="match status" value="1"/>
</dbReference>
<evidence type="ECO:0000259" key="4">
    <source>
        <dbReference type="SMART" id="SM01066"/>
    </source>
</evidence>
<dbReference type="InterPro" id="IPR013783">
    <property type="entry name" value="Ig-like_fold"/>
</dbReference>
<dbReference type="GO" id="GO:0004553">
    <property type="term" value="F:hydrolase activity, hydrolyzing O-glycosyl compounds"/>
    <property type="evidence" value="ECO:0007669"/>
    <property type="project" value="TreeGrafter"/>
</dbReference>
<feature type="domain" description="Carbohydrate binding module family 25" evidence="4">
    <location>
        <begin position="886"/>
        <end position="967"/>
    </location>
</feature>
<dbReference type="SMART" id="SM01066">
    <property type="entry name" value="CBM_25"/>
    <property type="match status" value="2"/>
</dbReference>
<reference evidence="5 6" key="1">
    <citation type="submission" date="2016-11" db="EMBL/GenBank/DDBJ databases">
        <title>Comparative genomics of Acidibacillus ferroxidans species.</title>
        <authorList>
            <person name="Oliveira G."/>
            <person name="Nunes G."/>
            <person name="Oliveira R."/>
            <person name="Araujo F."/>
            <person name="Salim A."/>
            <person name="Scholte L."/>
            <person name="Morais D."/>
            <person name="Nancucheo I."/>
            <person name="Johnson D.B."/>
            <person name="Grail B."/>
            <person name="Bittencourt J."/>
            <person name="Valadares R."/>
        </authorList>
    </citation>
    <scope>NUCLEOTIDE SEQUENCE [LARGE SCALE GENOMIC DNA]</scope>
    <source>
        <strain evidence="5 6">Y002</strain>
    </source>
</reference>
<dbReference type="SUPFAM" id="SSF74650">
    <property type="entry name" value="Galactose mutarotase-like"/>
    <property type="match status" value="1"/>
</dbReference>
<dbReference type="SUPFAM" id="SSF48208">
    <property type="entry name" value="Six-hairpin glycosidases"/>
    <property type="match status" value="1"/>
</dbReference>
<evidence type="ECO:0000313" key="6">
    <source>
        <dbReference type="Proteomes" id="UP000245380"/>
    </source>
</evidence>
<accession>A0A2U3D791</accession>
<dbReference type="GO" id="GO:0005975">
    <property type="term" value="P:carbohydrate metabolic process"/>
    <property type="evidence" value="ECO:0007669"/>
    <property type="project" value="InterPro"/>
</dbReference>
<feature type="domain" description="Carbohydrate binding module family 25" evidence="4">
    <location>
        <begin position="780"/>
        <end position="865"/>
    </location>
</feature>